<dbReference type="AlphaFoldDB" id="A0A5B0H190"/>
<dbReference type="CDD" id="cd04489">
    <property type="entry name" value="ExoVII_LU_OBF"/>
    <property type="match status" value="1"/>
</dbReference>
<dbReference type="PANTHER" id="PTHR30008:SF0">
    <property type="entry name" value="EXODEOXYRIBONUCLEASE 7 LARGE SUBUNIT"/>
    <property type="match status" value="1"/>
</dbReference>
<gene>
    <name evidence="5" type="primary">xseA</name>
    <name evidence="9" type="ORF">FVF58_21530</name>
</gene>
<dbReference type="GO" id="GO:0009318">
    <property type="term" value="C:exodeoxyribonuclease VII complex"/>
    <property type="evidence" value="ECO:0007669"/>
    <property type="project" value="UniProtKB-UniRule"/>
</dbReference>
<keyword evidence="2 5" id="KW-0540">Nuclease</keyword>
<dbReference type="InterPro" id="IPR025824">
    <property type="entry name" value="OB-fold_nuc-bd_dom"/>
</dbReference>
<dbReference type="GO" id="GO:0003676">
    <property type="term" value="F:nucleic acid binding"/>
    <property type="evidence" value="ECO:0007669"/>
    <property type="project" value="InterPro"/>
</dbReference>
<keyword evidence="1 5" id="KW-0963">Cytoplasm</keyword>
<organism evidence="9 10">
    <name type="scientific">Paraburkholderia panacisoli</name>
    <dbReference type="NCBI Taxonomy" id="2603818"/>
    <lineage>
        <taxon>Bacteria</taxon>
        <taxon>Pseudomonadati</taxon>
        <taxon>Pseudomonadota</taxon>
        <taxon>Betaproteobacteria</taxon>
        <taxon>Burkholderiales</taxon>
        <taxon>Burkholderiaceae</taxon>
        <taxon>Paraburkholderia</taxon>
    </lineage>
</organism>
<accession>A0A5B0H190</accession>
<dbReference type="PANTHER" id="PTHR30008">
    <property type="entry name" value="EXODEOXYRIBONUCLEASE 7 LARGE SUBUNIT"/>
    <property type="match status" value="1"/>
</dbReference>
<dbReference type="Pfam" id="PF13742">
    <property type="entry name" value="tRNA_anti_2"/>
    <property type="match status" value="1"/>
</dbReference>
<reference evidence="9 10" key="1">
    <citation type="submission" date="2019-08" db="EMBL/GenBank/DDBJ databases">
        <title>Paraburkholderia sp. DCY113.</title>
        <authorList>
            <person name="Kang J."/>
        </authorList>
    </citation>
    <scope>NUCLEOTIDE SEQUENCE [LARGE SCALE GENOMIC DNA]</scope>
    <source>
        <strain evidence="9 10">DCY113</strain>
    </source>
</reference>
<dbReference type="Gene3D" id="2.40.50.1010">
    <property type="match status" value="1"/>
</dbReference>
<keyword evidence="3 5" id="KW-0378">Hydrolase</keyword>
<dbReference type="RefSeq" id="WP_149671870.1">
    <property type="nucleotide sequence ID" value="NZ_VTUZ01000014.1"/>
</dbReference>
<sequence length="459" mass="50669">MNPESPFSSSAVPGGEVVVPVSALNRAIGTMLERSFPLVWVAGEVSNFTRAASGHWYFSIKDAQAQMRCVMFRGRAQYAEFTPREGDRIEVRALVTMYEPRGELQLNVEAVRRTGQGRLYEAFLRLKAQLEAEGLFAAERKRALPVHPRAIGIVTSLQAAALRDVLTTLSRRAPHIPVIVYPAPVQGVGVSSKLAAMVEAASARREVDVLIVCRGGGSIEDLWAFNEEVLARAIAESAIPVVSGVGHETDFTIADFAADVRAPTPTGAAELVSPQRVLLLRDLDHRHATLARGFGRMMERRAQQLDWLARRLVSPAERLTRQRTHLQQLSVRLASAGARPVRDARARFSLLQMRWQRWRPDLAAHQTRLGNLAQRLDAALLRQHERQVARIDTLAARLEVLSPQRTLERGYAAMIDARSGRAVRAPSSLKPGRRLTVHLAEGSADIALADVQERLADGF</sequence>
<dbReference type="NCBIfam" id="TIGR00237">
    <property type="entry name" value="xseA"/>
    <property type="match status" value="1"/>
</dbReference>
<proteinExistence type="inferred from homology"/>
<evidence type="ECO:0000256" key="2">
    <source>
        <dbReference type="ARBA" id="ARBA00022722"/>
    </source>
</evidence>
<dbReference type="Pfam" id="PF02601">
    <property type="entry name" value="Exonuc_VII_L"/>
    <property type="match status" value="1"/>
</dbReference>
<feature type="domain" description="Exonuclease VII large subunit C-terminal" evidence="7">
    <location>
        <begin position="135"/>
        <end position="445"/>
    </location>
</feature>
<dbReference type="GO" id="GO:0006308">
    <property type="term" value="P:DNA catabolic process"/>
    <property type="evidence" value="ECO:0007669"/>
    <property type="project" value="UniProtKB-UniRule"/>
</dbReference>
<dbReference type="InterPro" id="IPR003753">
    <property type="entry name" value="Exonuc_VII_L"/>
</dbReference>
<protein>
    <recommendedName>
        <fullName evidence="5">Exodeoxyribonuclease 7 large subunit</fullName>
        <ecNumber evidence="5">3.1.11.6</ecNumber>
    </recommendedName>
    <alternativeName>
        <fullName evidence="5">Exodeoxyribonuclease VII large subunit</fullName>
        <shortName evidence="5">Exonuclease VII large subunit</shortName>
    </alternativeName>
</protein>
<evidence type="ECO:0000256" key="3">
    <source>
        <dbReference type="ARBA" id="ARBA00022801"/>
    </source>
</evidence>
<evidence type="ECO:0000313" key="10">
    <source>
        <dbReference type="Proteomes" id="UP000325273"/>
    </source>
</evidence>
<name>A0A5B0H190_9BURK</name>
<dbReference type="EC" id="3.1.11.6" evidence="5"/>
<feature type="domain" description="OB-fold nucleic acid binding" evidence="8">
    <location>
        <begin position="20"/>
        <end position="111"/>
    </location>
</feature>
<comment type="catalytic activity">
    <reaction evidence="5 6">
        <text>Exonucleolytic cleavage in either 5'- to 3'- or 3'- to 5'-direction to yield nucleoside 5'-phosphates.</text>
        <dbReference type="EC" id="3.1.11.6"/>
    </reaction>
</comment>
<evidence type="ECO:0000259" key="7">
    <source>
        <dbReference type="Pfam" id="PF02601"/>
    </source>
</evidence>
<comment type="function">
    <text evidence="5">Bidirectionally degrades single-stranded DNA into large acid-insoluble oligonucleotides, which are then degraded further into small acid-soluble oligonucleotides.</text>
</comment>
<dbReference type="HAMAP" id="MF_00378">
    <property type="entry name" value="Exonuc_7_L"/>
    <property type="match status" value="1"/>
</dbReference>
<comment type="subunit">
    <text evidence="5">Heterooligomer composed of large and small subunits.</text>
</comment>
<dbReference type="EMBL" id="VTUZ01000014">
    <property type="protein sequence ID" value="KAA1008869.1"/>
    <property type="molecule type" value="Genomic_DNA"/>
</dbReference>
<comment type="caution">
    <text evidence="9">The sequence shown here is derived from an EMBL/GenBank/DDBJ whole genome shotgun (WGS) entry which is preliminary data.</text>
</comment>
<evidence type="ECO:0000256" key="1">
    <source>
        <dbReference type="ARBA" id="ARBA00022490"/>
    </source>
</evidence>
<evidence type="ECO:0000256" key="5">
    <source>
        <dbReference type="HAMAP-Rule" id="MF_00378"/>
    </source>
</evidence>
<comment type="similarity">
    <text evidence="5 6">Belongs to the XseA family.</text>
</comment>
<evidence type="ECO:0000256" key="6">
    <source>
        <dbReference type="RuleBase" id="RU004355"/>
    </source>
</evidence>
<dbReference type="InterPro" id="IPR020579">
    <property type="entry name" value="Exonuc_VII_lsu_C"/>
</dbReference>
<keyword evidence="4 5" id="KW-0269">Exonuclease</keyword>
<comment type="subcellular location">
    <subcellularLocation>
        <location evidence="5 6">Cytoplasm</location>
    </subcellularLocation>
</comment>
<keyword evidence="10" id="KW-1185">Reference proteome</keyword>
<dbReference type="Proteomes" id="UP000325273">
    <property type="component" value="Unassembled WGS sequence"/>
</dbReference>
<evidence type="ECO:0000259" key="8">
    <source>
        <dbReference type="Pfam" id="PF13742"/>
    </source>
</evidence>
<evidence type="ECO:0000256" key="4">
    <source>
        <dbReference type="ARBA" id="ARBA00022839"/>
    </source>
</evidence>
<dbReference type="GO" id="GO:0008855">
    <property type="term" value="F:exodeoxyribonuclease VII activity"/>
    <property type="evidence" value="ECO:0007669"/>
    <property type="project" value="UniProtKB-UniRule"/>
</dbReference>
<dbReference type="GO" id="GO:0005737">
    <property type="term" value="C:cytoplasm"/>
    <property type="evidence" value="ECO:0007669"/>
    <property type="project" value="UniProtKB-SubCell"/>
</dbReference>
<evidence type="ECO:0000313" key="9">
    <source>
        <dbReference type="EMBL" id="KAA1008869.1"/>
    </source>
</evidence>